<evidence type="ECO:0000313" key="2">
    <source>
        <dbReference type="Proteomes" id="UP000077069"/>
    </source>
</evidence>
<keyword evidence="2" id="KW-1185">Reference proteome</keyword>
<gene>
    <name evidence="1" type="ORF">CC84DRAFT_1217588</name>
</gene>
<dbReference type="RefSeq" id="XP_018036724.1">
    <property type="nucleotide sequence ID" value="XM_018182910.1"/>
</dbReference>
<evidence type="ECO:0000313" key="1">
    <source>
        <dbReference type="EMBL" id="OAG06359.1"/>
    </source>
</evidence>
<sequence>MRGIKTPVPAQGDMELSSLVFNFETSYTMDDDTSCNIMEFGSLQKIIKRKTDLDLVPVPLPSMREVINGESGSWLANTSWNTRFETLDRLLKRKAYADLVADSIAGHRKDDKARVKDGGEHEIACAHKELGSLWSGQPAEVKFSILGYF</sequence>
<dbReference type="GeneID" id="28766396"/>
<name>A0A177CHN5_9PLEO</name>
<dbReference type="InParanoid" id="A0A177CHN5"/>
<proteinExistence type="predicted"/>
<accession>A0A177CHN5</accession>
<protein>
    <submittedName>
        <fullName evidence="1">Uncharacterized protein</fullName>
    </submittedName>
</protein>
<reference evidence="1 2" key="1">
    <citation type="submission" date="2016-05" db="EMBL/GenBank/DDBJ databases">
        <title>Comparative analysis of secretome profiles of manganese(II)-oxidizing ascomycete fungi.</title>
        <authorList>
            <consortium name="DOE Joint Genome Institute"/>
            <person name="Zeiner C.A."/>
            <person name="Purvine S.O."/>
            <person name="Zink E.M."/>
            <person name="Wu S."/>
            <person name="Pasa-Tolic L."/>
            <person name="Chaput D.L."/>
            <person name="Haridas S."/>
            <person name="Grigoriev I.V."/>
            <person name="Santelli C.M."/>
            <person name="Hansel C.M."/>
        </authorList>
    </citation>
    <scope>NUCLEOTIDE SEQUENCE [LARGE SCALE GENOMIC DNA]</scope>
    <source>
        <strain evidence="1 2">AP3s5-JAC2a</strain>
    </source>
</reference>
<dbReference type="AlphaFoldDB" id="A0A177CHN5"/>
<organism evidence="1 2">
    <name type="scientific">Paraphaeosphaeria sporulosa</name>
    <dbReference type="NCBI Taxonomy" id="1460663"/>
    <lineage>
        <taxon>Eukaryota</taxon>
        <taxon>Fungi</taxon>
        <taxon>Dikarya</taxon>
        <taxon>Ascomycota</taxon>
        <taxon>Pezizomycotina</taxon>
        <taxon>Dothideomycetes</taxon>
        <taxon>Pleosporomycetidae</taxon>
        <taxon>Pleosporales</taxon>
        <taxon>Massarineae</taxon>
        <taxon>Didymosphaeriaceae</taxon>
        <taxon>Paraphaeosphaeria</taxon>
    </lineage>
</organism>
<dbReference type="Proteomes" id="UP000077069">
    <property type="component" value="Unassembled WGS sequence"/>
</dbReference>
<dbReference type="EMBL" id="KV441552">
    <property type="protein sequence ID" value="OAG06359.1"/>
    <property type="molecule type" value="Genomic_DNA"/>
</dbReference>